<evidence type="ECO:0000313" key="2">
    <source>
        <dbReference type="Proteomes" id="UP000886819"/>
    </source>
</evidence>
<evidence type="ECO:0000313" key="1">
    <source>
        <dbReference type="EMBL" id="HIQ63562.1"/>
    </source>
</evidence>
<name>A0A9D1CJA9_9FIRM</name>
<comment type="caution">
    <text evidence="1">The sequence shown here is derived from an EMBL/GenBank/DDBJ whole genome shotgun (WGS) entry which is preliminary data.</text>
</comment>
<reference evidence="1" key="1">
    <citation type="submission" date="2020-10" db="EMBL/GenBank/DDBJ databases">
        <authorList>
            <person name="Gilroy R."/>
        </authorList>
    </citation>
    <scope>NUCLEOTIDE SEQUENCE</scope>
    <source>
        <strain evidence="1">ChiHile30-977</strain>
    </source>
</reference>
<dbReference type="Proteomes" id="UP000886819">
    <property type="component" value="Unassembled WGS sequence"/>
</dbReference>
<sequence length="486" mass="53766">MAEQTARLKLEGFLGLYQGGDGVLEDPRYAVEAVNVETRGGVLAAAARARRLEAELEEPIGTLARLHRRWHAEEGERDVLVAASGGALYWMLPDGEAWTKLGYPEGTEAYRTDAWSWVTYEMNPEGSDAPVDVLLLSNAQDGMVCVRGDDMSVTRVETPRKFGVIARYAERIWGGAIEDDPDMLVYSAPFDPFDWSANVEIPEDGAGDILQPSWDGDSFTALMPFGSQLIALKRERVWRILGTDPGEYAFKEQYGGGAAFAGTVAVEGERMLMLGREGLLQYDGLSVAPYAPQYARGVFARMNREALEQARGCVYGGRYYCALPLDGAESNSAVLVYDAREQTWLVREGVSVKAFLPTGEGLFFTSATEPGRVYRWGEDAFTQGAATPCRWVGPWLELSRKDARKGGWTVYLWPQAREATKLYITIRTEKRARTKICEVEAGDTGRQKRLTFGGSGRRFRVEIESRDGQAWALSGGMQVLAELDPD</sequence>
<organism evidence="1 2">
    <name type="scientific">Candidatus Avichristensenella intestinipullorum</name>
    <dbReference type="NCBI Taxonomy" id="2840693"/>
    <lineage>
        <taxon>Bacteria</taxon>
        <taxon>Bacillati</taxon>
        <taxon>Bacillota</taxon>
        <taxon>Clostridia</taxon>
        <taxon>Candidatus Avichristensenella</taxon>
    </lineage>
</organism>
<gene>
    <name evidence="1" type="ORF">IAA66_08280</name>
</gene>
<dbReference type="EMBL" id="DVFI01000112">
    <property type="protein sequence ID" value="HIQ63562.1"/>
    <property type="molecule type" value="Genomic_DNA"/>
</dbReference>
<dbReference type="AlphaFoldDB" id="A0A9D1CJA9"/>
<reference evidence="1" key="2">
    <citation type="journal article" date="2021" name="PeerJ">
        <title>Extensive microbial diversity within the chicken gut microbiome revealed by metagenomics and culture.</title>
        <authorList>
            <person name="Gilroy R."/>
            <person name="Ravi A."/>
            <person name="Getino M."/>
            <person name="Pursley I."/>
            <person name="Horton D.L."/>
            <person name="Alikhan N.F."/>
            <person name="Baker D."/>
            <person name="Gharbi K."/>
            <person name="Hall N."/>
            <person name="Watson M."/>
            <person name="Adriaenssens E.M."/>
            <person name="Foster-Nyarko E."/>
            <person name="Jarju S."/>
            <person name="Secka A."/>
            <person name="Antonio M."/>
            <person name="Oren A."/>
            <person name="Chaudhuri R.R."/>
            <person name="La Ragione R."/>
            <person name="Hildebrand F."/>
            <person name="Pallen M.J."/>
        </authorList>
    </citation>
    <scope>NUCLEOTIDE SEQUENCE</scope>
    <source>
        <strain evidence="1">ChiHile30-977</strain>
    </source>
</reference>
<accession>A0A9D1CJA9</accession>
<proteinExistence type="predicted"/>
<protein>
    <submittedName>
        <fullName evidence="1">Uncharacterized protein</fullName>
    </submittedName>
</protein>